<sequence length="873" mass="92576">MADDANAGYTAQDVRFRAAKFRRPALPATLVTRSALHGRLTAGAGQRLTIVVGSAGAGKTVLLSSWAAERSPGVTAWLSCDKADANPVRFWAAFIEAPRTIAPGFGSDAADLLATDEVISADVVASVVNDAAKLPAGSAIVVDDFHLAAPVVSGDMSDLIERWPAQTVQLVLGSRADPPVRLDRWRMSGELCELRDRDLCFSLAESGDLLAKFGVSVSAADLALLHERSEGWAAALQMAALSLRDTTDPARALALNSHAIAEYFVAEVLDQQPPEVAQFMLDTSVLEELTADACTAVTGWENAAGLLRRIDADNLFLAALDEEQVTFRCHPLVRDALQGELRARDGARELALQLRAGEWFESAGESRRAARHFLAAHQADRALALVRDQLATSFLSDPGVPAPLDIETIDPATLIDVPDRLLALAADLLLSGDIARGSEYLDLLEHALPSAPPEPALAAQLAAARAVRSMQAGQAEQAVAEALAARAIEQRAQLTDEWAAILAVPLVRGYTWLEDLCAVEREGSTALAAPDLPEPVKLVMVPGARALARFEPGYLAEAAEAARDAEGAADRLGFSGHFFAVDYLRALAGLALEQRDLDTAEQLTERALTISIHRRPPLEFLGLLDRARIWAARGQVREALATVATADQLLASPSPVLRARADELQAELRLSLGDLRSPAGLARGLPAGRRELLLAKIALAAGDGHAALDHLRAPPGQATPRHALVRQLLLAAAAIERGDPAAAGIVGGALAAARHAGFLGTVVTTAPQLTSYLIEHAAQMHDDPFTAQLIAAAVDARATEPGTLQPPRALPEPLTAAELRVLKLLPTSTYPEMAATLDVSRNTIKSHLRSIYQKLGAASRSDAIERAIDLGLL</sequence>
<dbReference type="SUPFAM" id="SSF46894">
    <property type="entry name" value="C-terminal effector domain of the bipartite response regulators"/>
    <property type="match status" value="1"/>
</dbReference>
<dbReference type="SMART" id="SM00421">
    <property type="entry name" value="HTH_LUXR"/>
    <property type="match status" value="1"/>
</dbReference>
<dbReference type="GO" id="GO:0003677">
    <property type="term" value="F:DNA binding"/>
    <property type="evidence" value="ECO:0007669"/>
    <property type="project" value="UniProtKB-KW"/>
</dbReference>
<protein>
    <recommendedName>
        <fullName evidence="4">HTH luxR-type domain-containing protein</fullName>
    </recommendedName>
</protein>
<dbReference type="OrthoDB" id="134985at2"/>
<dbReference type="PANTHER" id="PTHR44688">
    <property type="entry name" value="DNA-BINDING TRANSCRIPTIONAL ACTIVATOR DEVR_DOSR"/>
    <property type="match status" value="1"/>
</dbReference>
<dbReference type="CDD" id="cd06170">
    <property type="entry name" value="LuxR_C_like"/>
    <property type="match status" value="1"/>
</dbReference>
<evidence type="ECO:0000259" key="4">
    <source>
        <dbReference type="PROSITE" id="PS50043"/>
    </source>
</evidence>
<gene>
    <name evidence="5" type="ORF">EAS64_25740</name>
</gene>
<evidence type="ECO:0000313" key="5">
    <source>
        <dbReference type="EMBL" id="TVZ02230.1"/>
    </source>
</evidence>
<dbReference type="Proteomes" id="UP000460272">
    <property type="component" value="Unassembled WGS sequence"/>
</dbReference>
<dbReference type="GO" id="GO:0006355">
    <property type="term" value="P:regulation of DNA-templated transcription"/>
    <property type="evidence" value="ECO:0007669"/>
    <property type="project" value="InterPro"/>
</dbReference>
<dbReference type="Pfam" id="PF25873">
    <property type="entry name" value="WHD_MalT"/>
    <property type="match status" value="1"/>
</dbReference>
<dbReference type="Gene3D" id="1.10.10.10">
    <property type="entry name" value="Winged helix-like DNA-binding domain superfamily/Winged helix DNA-binding domain"/>
    <property type="match status" value="1"/>
</dbReference>
<keyword evidence="6" id="KW-1185">Reference proteome</keyword>
<dbReference type="PROSITE" id="PS50043">
    <property type="entry name" value="HTH_LUXR_2"/>
    <property type="match status" value="1"/>
</dbReference>
<organism evidence="5 6">
    <name type="scientific">Trebonia kvetii</name>
    <dbReference type="NCBI Taxonomy" id="2480626"/>
    <lineage>
        <taxon>Bacteria</taxon>
        <taxon>Bacillati</taxon>
        <taxon>Actinomycetota</taxon>
        <taxon>Actinomycetes</taxon>
        <taxon>Streptosporangiales</taxon>
        <taxon>Treboniaceae</taxon>
        <taxon>Trebonia</taxon>
    </lineage>
</organism>
<dbReference type="AlphaFoldDB" id="A0A6P2BTC6"/>
<feature type="domain" description="HTH luxR-type" evidence="4">
    <location>
        <begin position="807"/>
        <end position="871"/>
    </location>
</feature>
<dbReference type="InterPro" id="IPR036388">
    <property type="entry name" value="WH-like_DNA-bd_sf"/>
</dbReference>
<accession>A0A6P2BTC6</accession>
<comment type="caution">
    <text evidence="5">The sequence shown here is derived from an EMBL/GenBank/DDBJ whole genome shotgun (WGS) entry which is preliminary data.</text>
</comment>
<dbReference type="InterPro" id="IPR000792">
    <property type="entry name" value="Tscrpt_reg_LuxR_C"/>
</dbReference>
<dbReference type="InterPro" id="IPR059106">
    <property type="entry name" value="WHD_MalT"/>
</dbReference>
<reference evidence="5 6" key="1">
    <citation type="submission" date="2018-11" db="EMBL/GenBank/DDBJ databases">
        <title>Trebonia kvetii gen.nov., sp.nov., a novel acidophilic actinobacterium, and proposal of the new actinobacterial family Treboniaceae fam. nov.</title>
        <authorList>
            <person name="Rapoport D."/>
            <person name="Sagova-Mareckova M."/>
            <person name="Sedlacek I."/>
            <person name="Provaznik J."/>
            <person name="Kralova S."/>
            <person name="Pavlinic D."/>
            <person name="Benes V."/>
            <person name="Kopecky J."/>
        </authorList>
    </citation>
    <scope>NUCLEOTIDE SEQUENCE [LARGE SCALE GENOMIC DNA]</scope>
    <source>
        <strain evidence="5 6">15Tr583</strain>
    </source>
</reference>
<evidence type="ECO:0000313" key="6">
    <source>
        <dbReference type="Proteomes" id="UP000460272"/>
    </source>
</evidence>
<keyword evidence="2" id="KW-0238">DNA-binding</keyword>
<keyword evidence="1" id="KW-0805">Transcription regulation</keyword>
<dbReference type="InterPro" id="IPR016032">
    <property type="entry name" value="Sig_transdc_resp-reg_C-effctor"/>
</dbReference>
<dbReference type="PANTHER" id="PTHR44688:SF16">
    <property type="entry name" value="DNA-BINDING TRANSCRIPTIONAL ACTIVATOR DEVR_DOSR"/>
    <property type="match status" value="1"/>
</dbReference>
<proteinExistence type="predicted"/>
<evidence type="ECO:0000256" key="2">
    <source>
        <dbReference type="ARBA" id="ARBA00023125"/>
    </source>
</evidence>
<dbReference type="EMBL" id="RPFW01000005">
    <property type="protein sequence ID" value="TVZ02230.1"/>
    <property type="molecule type" value="Genomic_DNA"/>
</dbReference>
<keyword evidence="3" id="KW-0804">Transcription</keyword>
<evidence type="ECO:0000256" key="1">
    <source>
        <dbReference type="ARBA" id="ARBA00023015"/>
    </source>
</evidence>
<evidence type="ECO:0000256" key="3">
    <source>
        <dbReference type="ARBA" id="ARBA00023163"/>
    </source>
</evidence>
<dbReference type="Gene3D" id="1.25.40.10">
    <property type="entry name" value="Tetratricopeptide repeat domain"/>
    <property type="match status" value="1"/>
</dbReference>
<dbReference type="Pfam" id="PF00196">
    <property type="entry name" value="GerE"/>
    <property type="match status" value="1"/>
</dbReference>
<dbReference type="RefSeq" id="WP_145857036.1">
    <property type="nucleotide sequence ID" value="NZ_RPFW01000005.1"/>
</dbReference>
<dbReference type="InterPro" id="IPR011990">
    <property type="entry name" value="TPR-like_helical_dom_sf"/>
</dbReference>
<name>A0A6P2BTC6_9ACTN</name>